<dbReference type="AlphaFoldDB" id="A0A916X705"/>
<evidence type="ECO:0000313" key="3">
    <source>
        <dbReference type="Proteomes" id="UP000608154"/>
    </source>
</evidence>
<feature type="compositionally biased region" description="Polar residues" evidence="1">
    <location>
        <begin position="1"/>
        <end position="14"/>
    </location>
</feature>
<dbReference type="Proteomes" id="UP000608154">
    <property type="component" value="Unassembled WGS sequence"/>
</dbReference>
<evidence type="ECO:0000313" key="2">
    <source>
        <dbReference type="EMBL" id="GGC13185.1"/>
    </source>
</evidence>
<reference evidence="2" key="1">
    <citation type="journal article" date="2014" name="Int. J. Syst. Evol. Microbiol.">
        <title>Complete genome sequence of Corynebacterium casei LMG S-19264T (=DSM 44701T), isolated from a smear-ripened cheese.</title>
        <authorList>
            <consortium name="US DOE Joint Genome Institute (JGI-PGF)"/>
            <person name="Walter F."/>
            <person name="Albersmeier A."/>
            <person name="Kalinowski J."/>
            <person name="Ruckert C."/>
        </authorList>
    </citation>
    <scope>NUCLEOTIDE SEQUENCE</scope>
    <source>
        <strain evidence="2">CGMCC 1.15095</strain>
    </source>
</reference>
<sequence length="71" mass="7468">MVSESKATAPQYSGTPMRPIRRGPKRSTAIPAKGASTNAMTALIKSPDDISARDHPNSLSSGPIITPIMYA</sequence>
<proteinExistence type="predicted"/>
<accession>A0A916X705</accession>
<protein>
    <submittedName>
        <fullName evidence="2">Uncharacterized protein</fullName>
    </submittedName>
</protein>
<evidence type="ECO:0000256" key="1">
    <source>
        <dbReference type="SAM" id="MobiDB-lite"/>
    </source>
</evidence>
<name>A0A916X705_9SPHN</name>
<dbReference type="EMBL" id="BMHK01000036">
    <property type="protein sequence ID" value="GGC13185.1"/>
    <property type="molecule type" value="Genomic_DNA"/>
</dbReference>
<comment type="caution">
    <text evidence="2">The sequence shown here is derived from an EMBL/GenBank/DDBJ whole genome shotgun (WGS) entry which is preliminary data.</text>
</comment>
<organism evidence="2 3">
    <name type="scientific">Novosphingobium endophyticum</name>
    <dbReference type="NCBI Taxonomy" id="1955250"/>
    <lineage>
        <taxon>Bacteria</taxon>
        <taxon>Pseudomonadati</taxon>
        <taxon>Pseudomonadota</taxon>
        <taxon>Alphaproteobacteria</taxon>
        <taxon>Sphingomonadales</taxon>
        <taxon>Sphingomonadaceae</taxon>
        <taxon>Novosphingobium</taxon>
    </lineage>
</organism>
<reference evidence="2" key="2">
    <citation type="submission" date="2020-09" db="EMBL/GenBank/DDBJ databases">
        <authorList>
            <person name="Sun Q."/>
            <person name="Zhou Y."/>
        </authorList>
    </citation>
    <scope>NUCLEOTIDE SEQUENCE</scope>
    <source>
        <strain evidence="2">CGMCC 1.15095</strain>
    </source>
</reference>
<feature type="region of interest" description="Disordered" evidence="1">
    <location>
        <begin position="1"/>
        <end position="39"/>
    </location>
</feature>
<keyword evidence="3" id="KW-1185">Reference proteome</keyword>
<gene>
    <name evidence="2" type="ORF">GCM10011494_35060</name>
</gene>